<reference evidence="3 4" key="1">
    <citation type="journal article" date="2010" name="J. Bacteriol.">
        <title>Genome sequences of Oceanicola granulosus HTCC2516(T) and Oceanicola batsensis HTCC2597(TDelta).</title>
        <authorList>
            <person name="Thrash J.C."/>
            <person name="Cho J.C."/>
            <person name="Vergin K.L."/>
            <person name="Giovannoni S.J."/>
        </authorList>
    </citation>
    <scope>NUCLEOTIDE SEQUENCE [LARGE SCALE GENOMIC DNA]</scope>
    <source>
        <strain evidence="4">ATCC BAA-861 / DSM 15982 / KCTC 12143 / HTCC2516</strain>
    </source>
</reference>
<dbReference type="STRING" id="314256.OG2516_06836"/>
<keyword evidence="4" id="KW-1185">Reference proteome</keyword>
<keyword evidence="2" id="KW-0732">Signal</keyword>
<evidence type="ECO:0000313" key="3">
    <source>
        <dbReference type="EMBL" id="EAR51759.1"/>
    </source>
</evidence>
<feature type="signal peptide" evidence="2">
    <location>
        <begin position="1"/>
        <end position="20"/>
    </location>
</feature>
<sequence length="186" mass="19562">MKKLLPFVVAPLTFAAVGYAAGSTLVPEASLAAEEAHATPAAAPGDEAVDEASADGHTTPDGPAGDAYDTQAEAPGQDEHVPVLRLGRITVPIQQPRTITYIVLDLALAFESQSLADSYRADGAFTALRDASLSAIHRAAERQLMQGATVDSERLSSFVTQEVAAAFPDVQDVLFLTLYKQAVPRT</sequence>
<evidence type="ECO:0008006" key="5">
    <source>
        <dbReference type="Google" id="ProtNLM"/>
    </source>
</evidence>
<feature type="region of interest" description="Disordered" evidence="1">
    <location>
        <begin position="36"/>
        <end position="75"/>
    </location>
</feature>
<feature type="compositionally biased region" description="Low complexity" evidence="1">
    <location>
        <begin position="36"/>
        <end position="46"/>
    </location>
</feature>
<evidence type="ECO:0000256" key="2">
    <source>
        <dbReference type="SAM" id="SignalP"/>
    </source>
</evidence>
<dbReference type="AlphaFoldDB" id="Q2CGF9"/>
<comment type="caution">
    <text evidence="3">The sequence shown here is derived from an EMBL/GenBank/DDBJ whole genome shotgun (WGS) entry which is preliminary data.</text>
</comment>
<proteinExistence type="predicted"/>
<dbReference type="EMBL" id="AAOT01000009">
    <property type="protein sequence ID" value="EAR51759.1"/>
    <property type="molecule type" value="Genomic_DNA"/>
</dbReference>
<name>Q2CGF9_OCEGH</name>
<feature type="chain" id="PRO_5004207277" description="Flagellar protein FliL" evidence="2">
    <location>
        <begin position="21"/>
        <end position="186"/>
    </location>
</feature>
<gene>
    <name evidence="3" type="ORF">OG2516_06836</name>
</gene>
<dbReference type="eggNOG" id="ENOG503021Y">
    <property type="taxonomic scope" value="Bacteria"/>
</dbReference>
<organism evidence="3 4">
    <name type="scientific">Oceanicola granulosus (strain ATCC BAA-861 / DSM 15982 / KCTC 12143 / HTCC2516)</name>
    <dbReference type="NCBI Taxonomy" id="314256"/>
    <lineage>
        <taxon>Bacteria</taxon>
        <taxon>Pseudomonadati</taxon>
        <taxon>Pseudomonadota</taxon>
        <taxon>Alphaproteobacteria</taxon>
        <taxon>Rhodobacterales</taxon>
        <taxon>Roseobacteraceae</taxon>
        <taxon>Oceanicola</taxon>
    </lineage>
</organism>
<evidence type="ECO:0000256" key="1">
    <source>
        <dbReference type="SAM" id="MobiDB-lite"/>
    </source>
</evidence>
<evidence type="ECO:0000313" key="4">
    <source>
        <dbReference type="Proteomes" id="UP000003635"/>
    </source>
</evidence>
<protein>
    <recommendedName>
        <fullName evidence="5">Flagellar protein FliL</fullName>
    </recommendedName>
</protein>
<dbReference type="HOGENOM" id="CLU_1453061_0_0_5"/>
<dbReference type="Proteomes" id="UP000003635">
    <property type="component" value="Unassembled WGS sequence"/>
</dbReference>
<accession>Q2CGF9</accession>